<dbReference type="SUPFAM" id="SSF55785">
    <property type="entry name" value="PYP-like sensor domain (PAS domain)"/>
    <property type="match status" value="1"/>
</dbReference>
<dbReference type="InterPro" id="IPR005467">
    <property type="entry name" value="His_kinase_dom"/>
</dbReference>
<dbReference type="InterPro" id="IPR001610">
    <property type="entry name" value="PAC"/>
</dbReference>
<evidence type="ECO:0000256" key="2">
    <source>
        <dbReference type="ARBA" id="ARBA00012438"/>
    </source>
</evidence>
<dbReference type="GO" id="GO:0030295">
    <property type="term" value="F:protein kinase activator activity"/>
    <property type="evidence" value="ECO:0007669"/>
    <property type="project" value="TreeGrafter"/>
</dbReference>
<dbReference type="PROSITE" id="PS50110">
    <property type="entry name" value="RESPONSE_REGULATORY"/>
    <property type="match status" value="1"/>
</dbReference>
<dbReference type="FunFam" id="3.30.565.10:FF:000006">
    <property type="entry name" value="Sensor histidine kinase WalK"/>
    <property type="match status" value="1"/>
</dbReference>
<dbReference type="RefSeq" id="WP_135870170.1">
    <property type="nucleotide sequence ID" value="NZ_SRSC01000002.1"/>
</dbReference>
<keyword evidence="13" id="KW-1185">Reference proteome</keyword>
<dbReference type="SUPFAM" id="SSF47384">
    <property type="entry name" value="Homodimeric domain of signal transducing histidine kinase"/>
    <property type="match status" value="1"/>
</dbReference>
<dbReference type="GO" id="GO:0000156">
    <property type="term" value="F:phosphorelay response regulator activity"/>
    <property type="evidence" value="ECO:0007669"/>
    <property type="project" value="TreeGrafter"/>
</dbReference>
<feature type="modified residue" description="4-aspartylphosphate" evidence="7">
    <location>
        <position position="61"/>
    </location>
</feature>
<evidence type="ECO:0000256" key="7">
    <source>
        <dbReference type="PROSITE-ProRule" id="PRU00169"/>
    </source>
</evidence>
<dbReference type="InterPro" id="IPR036097">
    <property type="entry name" value="HisK_dim/P_sf"/>
</dbReference>
<dbReference type="GO" id="GO:0016020">
    <property type="term" value="C:membrane"/>
    <property type="evidence" value="ECO:0007669"/>
    <property type="project" value="UniProtKB-SubCell"/>
</dbReference>
<dbReference type="PROSITE" id="PS50113">
    <property type="entry name" value="PAC"/>
    <property type="match status" value="1"/>
</dbReference>
<dbReference type="SUPFAM" id="SSF52172">
    <property type="entry name" value="CheY-like"/>
    <property type="match status" value="1"/>
</dbReference>
<dbReference type="GO" id="GO:0007234">
    <property type="term" value="P:osmosensory signaling via phosphorelay pathway"/>
    <property type="evidence" value="ECO:0007669"/>
    <property type="project" value="TreeGrafter"/>
</dbReference>
<comment type="caution">
    <text evidence="12">The sequence shown here is derived from an EMBL/GenBank/DDBJ whole genome shotgun (WGS) entry which is preliminary data.</text>
</comment>
<evidence type="ECO:0000256" key="6">
    <source>
        <dbReference type="ARBA" id="ARBA00023136"/>
    </source>
</evidence>
<dbReference type="PANTHER" id="PTHR42878">
    <property type="entry name" value="TWO-COMPONENT HISTIDINE KINASE"/>
    <property type="match status" value="1"/>
</dbReference>
<dbReference type="InterPro" id="IPR050351">
    <property type="entry name" value="BphY/WalK/GraS-like"/>
</dbReference>
<dbReference type="PANTHER" id="PTHR42878:SF15">
    <property type="entry name" value="BACTERIOPHYTOCHROME"/>
    <property type="match status" value="1"/>
</dbReference>
<dbReference type="AlphaFoldDB" id="A0A4S1CGJ3"/>
<comment type="catalytic activity">
    <reaction evidence="1">
        <text>ATP + protein L-histidine = ADP + protein N-phospho-L-histidine.</text>
        <dbReference type="EC" id="2.7.13.3"/>
    </reaction>
</comment>
<dbReference type="InterPro" id="IPR036890">
    <property type="entry name" value="HATPase_C_sf"/>
</dbReference>
<dbReference type="Gene3D" id="3.30.450.20">
    <property type="entry name" value="PAS domain"/>
    <property type="match status" value="1"/>
</dbReference>
<keyword evidence="4" id="KW-0808">Transferase</keyword>
<dbReference type="CDD" id="cd00130">
    <property type="entry name" value="PAS"/>
    <property type="match status" value="1"/>
</dbReference>
<proteinExistence type="predicted"/>
<dbReference type="InterPro" id="IPR003661">
    <property type="entry name" value="HisK_dim/P_dom"/>
</dbReference>
<dbReference type="EMBL" id="SRSC01000002">
    <property type="protein sequence ID" value="TGU72695.1"/>
    <property type="molecule type" value="Genomic_DNA"/>
</dbReference>
<evidence type="ECO:0000259" key="11">
    <source>
        <dbReference type="PROSITE" id="PS50113"/>
    </source>
</evidence>
<dbReference type="Proteomes" id="UP000306416">
    <property type="component" value="Unassembled WGS sequence"/>
</dbReference>
<dbReference type="InterPro" id="IPR035965">
    <property type="entry name" value="PAS-like_dom_sf"/>
</dbReference>
<dbReference type="SMART" id="SM00086">
    <property type="entry name" value="PAC"/>
    <property type="match status" value="1"/>
</dbReference>
<protein>
    <recommendedName>
        <fullName evidence="2">histidine kinase</fullName>
        <ecNumber evidence="2">2.7.13.3</ecNumber>
    </recommendedName>
</protein>
<dbReference type="SMART" id="SM00387">
    <property type="entry name" value="HATPase_c"/>
    <property type="match status" value="1"/>
</dbReference>
<evidence type="ECO:0000259" key="9">
    <source>
        <dbReference type="PROSITE" id="PS50110"/>
    </source>
</evidence>
<feature type="domain" description="Histidine kinase" evidence="8">
    <location>
        <begin position="285"/>
        <end position="499"/>
    </location>
</feature>
<dbReference type="EC" id="2.7.13.3" evidence="2"/>
<keyword evidence="5" id="KW-0418">Kinase</keyword>
<dbReference type="SMART" id="SM00448">
    <property type="entry name" value="REC"/>
    <property type="match status" value="1"/>
</dbReference>
<gene>
    <name evidence="12" type="ORF">E4633_10385</name>
</gene>
<dbReference type="PROSITE" id="PS50109">
    <property type="entry name" value="HIS_KIN"/>
    <property type="match status" value="1"/>
</dbReference>
<dbReference type="Pfam" id="PF13426">
    <property type="entry name" value="PAS_9"/>
    <property type="match status" value="1"/>
</dbReference>
<dbReference type="SUPFAM" id="SSF55874">
    <property type="entry name" value="ATPase domain of HSP90 chaperone/DNA topoisomerase II/histidine kinase"/>
    <property type="match status" value="1"/>
</dbReference>
<dbReference type="NCBIfam" id="TIGR00229">
    <property type="entry name" value="sensory_box"/>
    <property type="match status" value="1"/>
</dbReference>
<evidence type="ECO:0000256" key="4">
    <source>
        <dbReference type="ARBA" id="ARBA00022679"/>
    </source>
</evidence>
<dbReference type="Gene3D" id="3.30.565.10">
    <property type="entry name" value="Histidine kinase-like ATPase, C-terminal domain"/>
    <property type="match status" value="1"/>
</dbReference>
<dbReference type="GO" id="GO:0000155">
    <property type="term" value="F:phosphorelay sensor kinase activity"/>
    <property type="evidence" value="ECO:0007669"/>
    <property type="project" value="InterPro"/>
</dbReference>
<dbReference type="SMART" id="SM00091">
    <property type="entry name" value="PAS"/>
    <property type="match status" value="1"/>
</dbReference>
<dbReference type="InterPro" id="IPR000700">
    <property type="entry name" value="PAS-assoc_C"/>
</dbReference>
<feature type="domain" description="PAS" evidence="10">
    <location>
        <begin position="141"/>
        <end position="188"/>
    </location>
</feature>
<dbReference type="PROSITE" id="PS50112">
    <property type="entry name" value="PAS"/>
    <property type="match status" value="1"/>
</dbReference>
<dbReference type="SMART" id="SM00388">
    <property type="entry name" value="HisKA"/>
    <property type="match status" value="1"/>
</dbReference>
<keyword evidence="6" id="KW-0472">Membrane</keyword>
<name>A0A4S1CGJ3_9BACT</name>
<evidence type="ECO:0000256" key="5">
    <source>
        <dbReference type="ARBA" id="ARBA00022777"/>
    </source>
</evidence>
<dbReference type="Gene3D" id="1.10.287.130">
    <property type="match status" value="1"/>
</dbReference>
<dbReference type="InterPro" id="IPR001789">
    <property type="entry name" value="Sig_transdc_resp-reg_receiver"/>
</dbReference>
<evidence type="ECO:0000259" key="10">
    <source>
        <dbReference type="PROSITE" id="PS50112"/>
    </source>
</evidence>
<dbReference type="InterPro" id="IPR003594">
    <property type="entry name" value="HATPase_dom"/>
</dbReference>
<dbReference type="InterPro" id="IPR004358">
    <property type="entry name" value="Sig_transdc_His_kin-like_C"/>
</dbReference>
<dbReference type="CDD" id="cd17536">
    <property type="entry name" value="REC_YesN-like"/>
    <property type="match status" value="1"/>
</dbReference>
<evidence type="ECO:0000256" key="3">
    <source>
        <dbReference type="ARBA" id="ARBA00022553"/>
    </source>
</evidence>
<evidence type="ECO:0000256" key="1">
    <source>
        <dbReference type="ARBA" id="ARBA00000085"/>
    </source>
</evidence>
<evidence type="ECO:0000259" key="8">
    <source>
        <dbReference type="PROSITE" id="PS50109"/>
    </source>
</evidence>
<dbReference type="Pfam" id="PF02518">
    <property type="entry name" value="HATPase_c"/>
    <property type="match status" value="1"/>
</dbReference>
<evidence type="ECO:0000313" key="13">
    <source>
        <dbReference type="Proteomes" id="UP000306416"/>
    </source>
</evidence>
<dbReference type="PRINTS" id="PR00344">
    <property type="entry name" value="BCTRLSENSOR"/>
</dbReference>
<feature type="domain" description="PAC" evidence="11">
    <location>
        <begin position="208"/>
        <end position="260"/>
    </location>
</feature>
<dbReference type="Pfam" id="PF00072">
    <property type="entry name" value="Response_reg"/>
    <property type="match status" value="1"/>
</dbReference>
<sequence>MSTKPGAGFTLLYVEDEEVTRETVLGLLARRFPGLTIRGAENGAKGLELFGRISPDLVVTDIKMPAMSGIEMSRQLLALKPSLPVIITSAHSDMEYLIEAIELGVSRYVLKPIDSGKLFAAIEACLGALAIGRELAAQQAFVRKLSRAVQQSPSSIVITDPRGFIEYVNPKFVELTERPEPEVKGRHLATILQGGDAIWSSVAPGNQWHGELTGERKHGAPFHEAASISPVFDEAGTISNFVAVLEDITDRVQNEREIRQLNESLSTRAKELEIANRDLEGFSYTVSHDLRAPLTNINGYCQVILELYGEKLEPGCKEFIDIIFNETVNMNQLIRTLLEFSRVSRSELSKQPVDLSDMALLIAAAQQLAEPGRRFSFSIAPDLTAYGDPDLLKVVLQNLISNACKYSAQKDEARIEFLKTEVDGTEAFVVRDNGAGFNMEYAGKLFSPFQRLHTDREFKGFGVGLATVQRIVQRHGGRVWAEGEVGKGASFFFTLPALEPGRDGTGL</sequence>
<reference evidence="12 13" key="1">
    <citation type="submission" date="2019-04" db="EMBL/GenBank/DDBJ databases">
        <title>Geobacter oryzae sp. nov., ferric-reducing bacteria isolated from paddy soil.</title>
        <authorList>
            <person name="Xu Z."/>
            <person name="Masuda Y."/>
            <person name="Itoh H."/>
            <person name="Senoo K."/>
        </authorList>
    </citation>
    <scope>NUCLEOTIDE SEQUENCE [LARGE SCALE GENOMIC DNA]</scope>
    <source>
        <strain evidence="12 13">Red111</strain>
    </source>
</reference>
<dbReference type="Pfam" id="PF00512">
    <property type="entry name" value="HisKA"/>
    <property type="match status" value="1"/>
</dbReference>
<dbReference type="InterPro" id="IPR000014">
    <property type="entry name" value="PAS"/>
</dbReference>
<organism evidence="12 13">
    <name type="scientific">Geomonas terrae</name>
    <dbReference type="NCBI Taxonomy" id="2562681"/>
    <lineage>
        <taxon>Bacteria</taxon>
        <taxon>Pseudomonadati</taxon>
        <taxon>Thermodesulfobacteriota</taxon>
        <taxon>Desulfuromonadia</taxon>
        <taxon>Geobacterales</taxon>
        <taxon>Geobacteraceae</taxon>
        <taxon>Geomonas</taxon>
    </lineage>
</organism>
<evidence type="ECO:0000313" key="12">
    <source>
        <dbReference type="EMBL" id="TGU72695.1"/>
    </source>
</evidence>
<dbReference type="InterPro" id="IPR011006">
    <property type="entry name" value="CheY-like_superfamily"/>
</dbReference>
<feature type="domain" description="Response regulatory" evidence="9">
    <location>
        <begin position="10"/>
        <end position="126"/>
    </location>
</feature>
<dbReference type="Gene3D" id="3.40.50.2300">
    <property type="match status" value="1"/>
</dbReference>
<keyword evidence="3 7" id="KW-0597">Phosphoprotein</keyword>
<dbReference type="CDD" id="cd00082">
    <property type="entry name" value="HisKA"/>
    <property type="match status" value="1"/>
</dbReference>
<accession>A0A4S1CGJ3</accession>